<feature type="domain" description="N-acetyltransferase" evidence="3">
    <location>
        <begin position="156"/>
        <end position="304"/>
    </location>
</feature>
<evidence type="ECO:0000313" key="4">
    <source>
        <dbReference type="EMBL" id="MFC4099384.1"/>
    </source>
</evidence>
<dbReference type="Pfam" id="PF00583">
    <property type="entry name" value="Acetyltransf_1"/>
    <property type="match status" value="1"/>
</dbReference>
<reference evidence="5" key="1">
    <citation type="journal article" date="2019" name="Int. J. Syst. Evol. Microbiol.">
        <title>The Global Catalogue of Microorganisms (GCM) 10K type strain sequencing project: providing services to taxonomists for standard genome sequencing and annotation.</title>
        <authorList>
            <consortium name="The Broad Institute Genomics Platform"/>
            <consortium name="The Broad Institute Genome Sequencing Center for Infectious Disease"/>
            <person name="Wu L."/>
            <person name="Ma J."/>
        </authorList>
    </citation>
    <scope>NUCLEOTIDE SEQUENCE [LARGE SCALE GENOMIC DNA]</scope>
    <source>
        <strain evidence="5">IBRC-M 10987</strain>
    </source>
</reference>
<feature type="domain" description="N-acetyltransferase" evidence="3">
    <location>
        <begin position="3"/>
        <end position="145"/>
    </location>
</feature>
<dbReference type="RefSeq" id="WP_377718074.1">
    <property type="nucleotide sequence ID" value="NZ_JBHSAM010000017.1"/>
</dbReference>
<evidence type="ECO:0000256" key="1">
    <source>
        <dbReference type="ARBA" id="ARBA00022679"/>
    </source>
</evidence>
<proteinExistence type="predicted"/>
<dbReference type="EMBL" id="JBHSAM010000017">
    <property type="protein sequence ID" value="MFC4099384.1"/>
    <property type="molecule type" value="Genomic_DNA"/>
</dbReference>
<comment type="caution">
    <text evidence="4">The sequence shown here is derived from an EMBL/GenBank/DDBJ whole genome shotgun (WGS) entry which is preliminary data.</text>
</comment>
<dbReference type="CDD" id="cd04301">
    <property type="entry name" value="NAT_SF"/>
    <property type="match status" value="1"/>
</dbReference>
<gene>
    <name evidence="4" type="ORF">ACFOZ8_06895</name>
</gene>
<dbReference type="InterPro" id="IPR050832">
    <property type="entry name" value="Bact_Acetyltransf"/>
</dbReference>
<protein>
    <submittedName>
        <fullName evidence="4">GNAT family N-acetyltransferase</fullName>
        <ecNumber evidence="4">2.3.1.-</ecNumber>
    </submittedName>
</protein>
<evidence type="ECO:0000313" key="5">
    <source>
        <dbReference type="Proteomes" id="UP001595715"/>
    </source>
</evidence>
<keyword evidence="1 4" id="KW-0808">Transferase</keyword>
<dbReference type="PROSITE" id="PS51186">
    <property type="entry name" value="GNAT"/>
    <property type="match status" value="2"/>
</dbReference>
<sequence length="304" mass="34147">MIYRFHELTDDDRRQLHAFLKTHRPDDDQSYEDNMAYLGGELFENGANVLIEIEEERIAGCIGVITREIPVKGEAYLVRFHVESESRPVAARLLKLAAEVCEAHQAARILAGIAPTDAFVGRFVREHGFDERHRALVLSMDLAASKAPPFRREGELTYRRVDENSRGEYQTLHNDVFRFVPNGGAVTDVEMEELIAKHAASPDLLGVVYRGDRLIGFHELELIGDEGWIHAVGIDPACQGRGYGRELLDDLIARLGRMGARCVKLVVMSNNVAAIGLYRAIGFREERVLSIWYGREIGDEESSA</sequence>
<dbReference type="PANTHER" id="PTHR43877">
    <property type="entry name" value="AMINOALKYLPHOSPHONATE N-ACETYLTRANSFERASE-RELATED-RELATED"/>
    <property type="match status" value="1"/>
</dbReference>
<dbReference type="InterPro" id="IPR016181">
    <property type="entry name" value="Acyl_CoA_acyltransferase"/>
</dbReference>
<evidence type="ECO:0000259" key="3">
    <source>
        <dbReference type="PROSITE" id="PS51186"/>
    </source>
</evidence>
<keyword evidence="2 4" id="KW-0012">Acyltransferase</keyword>
<keyword evidence="5" id="KW-1185">Reference proteome</keyword>
<dbReference type="SUPFAM" id="SSF55729">
    <property type="entry name" value="Acyl-CoA N-acyltransferases (Nat)"/>
    <property type="match status" value="1"/>
</dbReference>
<dbReference type="Proteomes" id="UP001595715">
    <property type="component" value="Unassembled WGS sequence"/>
</dbReference>
<dbReference type="InterPro" id="IPR000182">
    <property type="entry name" value="GNAT_dom"/>
</dbReference>
<dbReference type="Gene3D" id="3.40.630.30">
    <property type="match status" value="1"/>
</dbReference>
<evidence type="ECO:0000256" key="2">
    <source>
        <dbReference type="ARBA" id="ARBA00023315"/>
    </source>
</evidence>
<dbReference type="GO" id="GO:0016746">
    <property type="term" value="F:acyltransferase activity"/>
    <property type="evidence" value="ECO:0007669"/>
    <property type="project" value="UniProtKB-KW"/>
</dbReference>
<dbReference type="EC" id="2.3.1.-" evidence="4"/>
<name>A0ABV8JXH5_9BACL</name>
<organism evidence="4 5">
    <name type="scientific">Paenibacillus xanthanilyticus</name>
    <dbReference type="NCBI Taxonomy" id="1783531"/>
    <lineage>
        <taxon>Bacteria</taxon>
        <taxon>Bacillati</taxon>
        <taxon>Bacillota</taxon>
        <taxon>Bacilli</taxon>
        <taxon>Bacillales</taxon>
        <taxon>Paenibacillaceae</taxon>
        <taxon>Paenibacillus</taxon>
    </lineage>
</organism>
<accession>A0ABV8JXH5</accession>